<evidence type="ECO:0000313" key="7">
    <source>
        <dbReference type="EMBL" id="QHT69451.1"/>
    </source>
</evidence>
<evidence type="ECO:0000256" key="4">
    <source>
        <dbReference type="ARBA" id="ARBA00023027"/>
    </source>
</evidence>
<comment type="catalytic activity">
    <reaction evidence="5">
        <text>NAD(+) + (ADP-D-ribosyl)n-acceptor = nicotinamide + (ADP-D-ribosyl)n+1-acceptor + H(+).</text>
        <dbReference type="EC" id="2.4.2.30"/>
    </reaction>
</comment>
<dbReference type="Proteomes" id="UP000480178">
    <property type="component" value="Chromosome"/>
</dbReference>
<dbReference type="PANTHER" id="PTHR10459">
    <property type="entry name" value="DNA LIGASE"/>
    <property type="match status" value="1"/>
</dbReference>
<evidence type="ECO:0000256" key="1">
    <source>
        <dbReference type="ARBA" id="ARBA00012020"/>
    </source>
</evidence>
<keyword evidence="8" id="KW-1185">Reference proteome</keyword>
<keyword evidence="3" id="KW-0808">Transferase</keyword>
<dbReference type="RefSeq" id="WP_162445440.1">
    <property type="nucleotide sequence ID" value="NZ_CP048222.1"/>
</dbReference>
<evidence type="ECO:0000256" key="2">
    <source>
        <dbReference type="ARBA" id="ARBA00022676"/>
    </source>
</evidence>
<dbReference type="PANTHER" id="PTHR10459:SF60">
    <property type="entry name" value="POLY [ADP-RIBOSE] POLYMERASE 2"/>
    <property type="match status" value="1"/>
</dbReference>
<dbReference type="PROSITE" id="PS51059">
    <property type="entry name" value="PARP_CATALYTIC"/>
    <property type="match status" value="1"/>
</dbReference>
<dbReference type="InterPro" id="IPR036930">
    <property type="entry name" value="WGR_dom_sf"/>
</dbReference>
<dbReference type="Pfam" id="PF00644">
    <property type="entry name" value="PARP"/>
    <property type="match status" value="1"/>
</dbReference>
<dbReference type="EMBL" id="CP048222">
    <property type="protein sequence ID" value="QHT69451.1"/>
    <property type="molecule type" value="Genomic_DNA"/>
</dbReference>
<accession>A0A6C0GN25</accession>
<dbReference type="KEGG" id="rhoz:GXP67_23810"/>
<dbReference type="GO" id="GO:0003950">
    <property type="term" value="F:NAD+ poly-ADP-ribosyltransferase activity"/>
    <property type="evidence" value="ECO:0007669"/>
    <property type="project" value="UniProtKB-EC"/>
</dbReference>
<gene>
    <name evidence="7" type="ORF">GXP67_23810</name>
</gene>
<dbReference type="EC" id="2.4.2.30" evidence="1"/>
<dbReference type="SUPFAM" id="SSF142921">
    <property type="entry name" value="WGR domain-like"/>
    <property type="match status" value="1"/>
</dbReference>
<evidence type="ECO:0000259" key="6">
    <source>
        <dbReference type="PROSITE" id="PS51059"/>
    </source>
</evidence>
<name>A0A6C0GN25_9BACT</name>
<dbReference type="Gene3D" id="3.90.228.10">
    <property type="match status" value="1"/>
</dbReference>
<dbReference type="SUPFAM" id="SSF56399">
    <property type="entry name" value="ADP-ribosylation"/>
    <property type="match status" value="1"/>
</dbReference>
<protein>
    <recommendedName>
        <fullName evidence="1">NAD(+) ADP-ribosyltransferase</fullName>
        <ecNumber evidence="1">2.4.2.30</ecNumber>
    </recommendedName>
</protein>
<dbReference type="GO" id="GO:0006302">
    <property type="term" value="P:double-strand break repair"/>
    <property type="evidence" value="ECO:0007669"/>
    <property type="project" value="TreeGrafter"/>
</dbReference>
<keyword evidence="2" id="KW-0328">Glycosyltransferase</keyword>
<sequence>MSTNLRTVKLIMVTSDNNNKFYEMKENADGTFKVSYGRVGGTPAYQTYPVREWEKKYREKVNKGYKDQTHLFVDSDDEIELADVDNPAVQEFINMLMQYAKKSVSANYNVTAEQVTKKQVEEAQRLLDNVVAKIKVGMDLKDFNDGLLRLFAVIPRKMGNVKDHLIQSAATKEEINAIEKVLADEQATLDVMRGQVDINARKKEATEGKKEKINILQTMGLEVEPVTEKEIIEMIKDKMQEEAGKFYRAFKVKNHKSQKAYEEWFTAKPNKKEELFWHGSRNENWISIMETGLVLRPANAVITGKMFGYGLYFADKFRKSLNYSSLSGSYWTRGSADRGFLALYKVHVGKQLHIQKHEPAWCYELTEENLKKKGKDLDSLFAEGGADLRNNEYIVYNQAQCAIQYLIEVRN</sequence>
<dbReference type="InterPro" id="IPR012317">
    <property type="entry name" value="Poly(ADP-ribose)pol_cat_dom"/>
</dbReference>
<dbReference type="GO" id="GO:1990404">
    <property type="term" value="F:NAD+-protein mono-ADP-ribosyltransferase activity"/>
    <property type="evidence" value="ECO:0007669"/>
    <property type="project" value="TreeGrafter"/>
</dbReference>
<reference evidence="7 8" key="1">
    <citation type="submission" date="2020-01" db="EMBL/GenBank/DDBJ databases">
        <authorList>
            <person name="Kim M.K."/>
        </authorList>
    </citation>
    <scope>NUCLEOTIDE SEQUENCE [LARGE SCALE GENOMIC DNA]</scope>
    <source>
        <strain evidence="7 8">172606-1</strain>
    </source>
</reference>
<proteinExistence type="predicted"/>
<dbReference type="InterPro" id="IPR050800">
    <property type="entry name" value="ARTD/PARP"/>
</dbReference>
<dbReference type="GO" id="GO:0070212">
    <property type="term" value="P:protein poly-ADP-ribosylation"/>
    <property type="evidence" value="ECO:0007669"/>
    <property type="project" value="TreeGrafter"/>
</dbReference>
<feature type="domain" description="PARP catalytic" evidence="6">
    <location>
        <begin position="152"/>
        <end position="411"/>
    </location>
</feature>
<keyword evidence="4" id="KW-0520">NAD</keyword>
<evidence type="ECO:0000256" key="5">
    <source>
        <dbReference type="ARBA" id="ARBA00033987"/>
    </source>
</evidence>
<organism evidence="7 8">
    <name type="scientific">Rhodocytophaga rosea</name>
    <dbReference type="NCBI Taxonomy" id="2704465"/>
    <lineage>
        <taxon>Bacteria</taxon>
        <taxon>Pseudomonadati</taxon>
        <taxon>Bacteroidota</taxon>
        <taxon>Cytophagia</taxon>
        <taxon>Cytophagales</taxon>
        <taxon>Rhodocytophagaceae</taxon>
        <taxon>Rhodocytophaga</taxon>
    </lineage>
</organism>
<evidence type="ECO:0000256" key="3">
    <source>
        <dbReference type="ARBA" id="ARBA00022679"/>
    </source>
</evidence>
<evidence type="ECO:0000313" key="8">
    <source>
        <dbReference type="Proteomes" id="UP000480178"/>
    </source>
</evidence>
<dbReference type="AlphaFoldDB" id="A0A6C0GN25"/>